<dbReference type="AlphaFoldDB" id="A0A0A9HFM3"/>
<dbReference type="EMBL" id="GBRH01166183">
    <property type="protein sequence ID" value="JAE31713.1"/>
    <property type="molecule type" value="Transcribed_RNA"/>
</dbReference>
<reference evidence="1" key="2">
    <citation type="journal article" date="2015" name="Data Brief">
        <title>Shoot transcriptome of the giant reed, Arundo donax.</title>
        <authorList>
            <person name="Barrero R.A."/>
            <person name="Guerrero F.D."/>
            <person name="Moolhuijzen P."/>
            <person name="Goolsby J.A."/>
            <person name="Tidwell J."/>
            <person name="Bellgard S.E."/>
            <person name="Bellgard M.I."/>
        </authorList>
    </citation>
    <scope>NUCLEOTIDE SEQUENCE</scope>
    <source>
        <tissue evidence="1">Shoot tissue taken approximately 20 cm above the soil surface</tissue>
    </source>
</reference>
<evidence type="ECO:0000313" key="1">
    <source>
        <dbReference type="EMBL" id="JAE31713.1"/>
    </source>
</evidence>
<name>A0A0A9HFM3_ARUDO</name>
<protein>
    <submittedName>
        <fullName evidence="1">Uncharacterized protein</fullName>
    </submittedName>
</protein>
<sequence>MQQEHHANIRRCSLFLRGIKTVKWTGGENNFLSKNKSIE</sequence>
<proteinExistence type="predicted"/>
<organism evidence="1">
    <name type="scientific">Arundo donax</name>
    <name type="common">Giant reed</name>
    <name type="synonym">Donax arundinaceus</name>
    <dbReference type="NCBI Taxonomy" id="35708"/>
    <lineage>
        <taxon>Eukaryota</taxon>
        <taxon>Viridiplantae</taxon>
        <taxon>Streptophyta</taxon>
        <taxon>Embryophyta</taxon>
        <taxon>Tracheophyta</taxon>
        <taxon>Spermatophyta</taxon>
        <taxon>Magnoliopsida</taxon>
        <taxon>Liliopsida</taxon>
        <taxon>Poales</taxon>
        <taxon>Poaceae</taxon>
        <taxon>PACMAD clade</taxon>
        <taxon>Arundinoideae</taxon>
        <taxon>Arundineae</taxon>
        <taxon>Arundo</taxon>
    </lineage>
</organism>
<accession>A0A0A9HFM3</accession>
<reference evidence="1" key="1">
    <citation type="submission" date="2014-09" db="EMBL/GenBank/DDBJ databases">
        <authorList>
            <person name="Magalhaes I.L.F."/>
            <person name="Oliveira U."/>
            <person name="Santos F.R."/>
            <person name="Vidigal T.H.D.A."/>
            <person name="Brescovit A.D."/>
            <person name="Santos A.J."/>
        </authorList>
    </citation>
    <scope>NUCLEOTIDE SEQUENCE</scope>
    <source>
        <tissue evidence="1">Shoot tissue taken approximately 20 cm above the soil surface</tissue>
    </source>
</reference>